<gene>
    <name evidence="12" type="ORF">KC01_LOCUS23526</name>
</gene>
<keyword evidence="4" id="KW-0723">Serine/threonine-protein kinase</keyword>
<sequence length="335" mass="39121">MSQEDLDFTNSSSCFLPEKYKQEQTDTLPPPVTWYEAESGYPELKGSFFIRGFIPRQWKPEVDEMMRLKYHINSQSSQIKSGTLFSGYRREDRLPVFIKQMRTRFIPFTIVRQEEDQVGSLVPLEVAVRMKLNQGTTTWTPRVLDWYDIGLKTYIIIERPKDSIRLLTYIRETLCIAFEHERKCKHIFRQLLDTALEMEAKGIFHRDITSANVVVLDTKEIKVQLRNFGKAKVFEPGQMFKGPLGSVESSSPESFRRQPYSPSAATVWQLGVVLYSMMFNRRPLITKETISSSRKVPIRRNASPECRNILRRCLEKDLKDRISLGDLKTHPWLLE</sequence>
<dbReference type="Proteomes" id="UP001497482">
    <property type="component" value="Chromosome 20"/>
</dbReference>
<organism evidence="12 13">
    <name type="scientific">Knipowitschia caucasica</name>
    <name type="common">Caucasian dwarf goby</name>
    <name type="synonym">Pomatoschistus caucasicus</name>
    <dbReference type="NCBI Taxonomy" id="637954"/>
    <lineage>
        <taxon>Eukaryota</taxon>
        <taxon>Metazoa</taxon>
        <taxon>Chordata</taxon>
        <taxon>Craniata</taxon>
        <taxon>Vertebrata</taxon>
        <taxon>Euteleostomi</taxon>
        <taxon>Actinopterygii</taxon>
        <taxon>Neopterygii</taxon>
        <taxon>Teleostei</taxon>
        <taxon>Neoteleostei</taxon>
        <taxon>Acanthomorphata</taxon>
        <taxon>Gobiaria</taxon>
        <taxon>Gobiiformes</taxon>
        <taxon>Gobioidei</taxon>
        <taxon>Gobiidae</taxon>
        <taxon>Gobiinae</taxon>
        <taxon>Knipowitschia</taxon>
    </lineage>
</organism>
<proteinExistence type="inferred from homology"/>
<dbReference type="PANTHER" id="PTHR22984">
    <property type="entry name" value="SERINE/THREONINE-PROTEIN KINASE PIM"/>
    <property type="match status" value="1"/>
</dbReference>
<evidence type="ECO:0000256" key="7">
    <source>
        <dbReference type="ARBA" id="ARBA00022777"/>
    </source>
</evidence>
<feature type="domain" description="Protein kinase" evidence="11">
    <location>
        <begin position="70"/>
        <end position="333"/>
    </location>
</feature>
<evidence type="ECO:0000256" key="10">
    <source>
        <dbReference type="ARBA" id="ARBA00048679"/>
    </source>
</evidence>
<evidence type="ECO:0000256" key="6">
    <source>
        <dbReference type="ARBA" id="ARBA00022741"/>
    </source>
</evidence>
<comment type="subcellular location">
    <subcellularLocation>
        <location evidence="1">Host cell</location>
    </subcellularLocation>
</comment>
<dbReference type="EC" id="2.7.11.1" evidence="3"/>
<evidence type="ECO:0000256" key="1">
    <source>
        <dbReference type="ARBA" id="ARBA00004340"/>
    </source>
</evidence>
<keyword evidence="13" id="KW-1185">Reference proteome</keyword>
<dbReference type="PANTHER" id="PTHR22984:SF25">
    <property type="entry name" value="PROTEIN KINASE DOMAIN-CONTAINING PROTEIN"/>
    <property type="match status" value="1"/>
</dbReference>
<dbReference type="AlphaFoldDB" id="A0AAV2L0Z5"/>
<evidence type="ECO:0000259" key="11">
    <source>
        <dbReference type="PROSITE" id="PS50011"/>
    </source>
</evidence>
<evidence type="ECO:0000256" key="2">
    <source>
        <dbReference type="ARBA" id="ARBA00005505"/>
    </source>
</evidence>
<accession>A0AAV2L0Z5</accession>
<dbReference type="Gene3D" id="3.30.200.20">
    <property type="entry name" value="Phosphorylase Kinase, domain 1"/>
    <property type="match status" value="1"/>
</dbReference>
<evidence type="ECO:0000313" key="12">
    <source>
        <dbReference type="EMBL" id="CAL1594573.1"/>
    </source>
</evidence>
<dbReference type="GO" id="GO:0004674">
    <property type="term" value="F:protein serine/threonine kinase activity"/>
    <property type="evidence" value="ECO:0007669"/>
    <property type="project" value="UniProtKB-KW"/>
</dbReference>
<protein>
    <recommendedName>
        <fullName evidence="3">non-specific serine/threonine protein kinase</fullName>
        <ecNumber evidence="3">2.7.11.1</ecNumber>
    </recommendedName>
</protein>
<evidence type="ECO:0000313" key="13">
    <source>
        <dbReference type="Proteomes" id="UP001497482"/>
    </source>
</evidence>
<dbReference type="PROSITE" id="PS50011">
    <property type="entry name" value="PROTEIN_KINASE_DOM"/>
    <property type="match status" value="1"/>
</dbReference>
<comment type="catalytic activity">
    <reaction evidence="10">
        <text>L-seryl-[protein] + ATP = O-phospho-L-seryl-[protein] + ADP + H(+)</text>
        <dbReference type="Rhea" id="RHEA:17989"/>
        <dbReference type="Rhea" id="RHEA-COMP:9863"/>
        <dbReference type="Rhea" id="RHEA-COMP:11604"/>
        <dbReference type="ChEBI" id="CHEBI:15378"/>
        <dbReference type="ChEBI" id="CHEBI:29999"/>
        <dbReference type="ChEBI" id="CHEBI:30616"/>
        <dbReference type="ChEBI" id="CHEBI:83421"/>
        <dbReference type="ChEBI" id="CHEBI:456216"/>
        <dbReference type="EC" id="2.7.11.1"/>
    </reaction>
</comment>
<name>A0AAV2L0Z5_KNICA</name>
<keyword evidence="6" id="KW-0547">Nucleotide-binding</keyword>
<dbReference type="GO" id="GO:0043657">
    <property type="term" value="C:host cell"/>
    <property type="evidence" value="ECO:0007669"/>
    <property type="project" value="UniProtKB-SubCell"/>
</dbReference>
<dbReference type="EMBL" id="OZ035842">
    <property type="protein sequence ID" value="CAL1594573.1"/>
    <property type="molecule type" value="Genomic_DNA"/>
</dbReference>
<keyword evidence="5" id="KW-0808">Transferase</keyword>
<dbReference type="SUPFAM" id="SSF56112">
    <property type="entry name" value="Protein kinase-like (PK-like)"/>
    <property type="match status" value="1"/>
</dbReference>
<dbReference type="InterPro" id="IPR051138">
    <property type="entry name" value="PIM_Ser/Thr_kinase"/>
</dbReference>
<evidence type="ECO:0000256" key="9">
    <source>
        <dbReference type="ARBA" id="ARBA00047899"/>
    </source>
</evidence>
<comment type="similarity">
    <text evidence="2">Belongs to the protein kinase superfamily. CAMK Ser/Thr protein kinase family. PIM subfamily.</text>
</comment>
<evidence type="ECO:0000256" key="8">
    <source>
        <dbReference type="ARBA" id="ARBA00022840"/>
    </source>
</evidence>
<evidence type="ECO:0000256" key="3">
    <source>
        <dbReference type="ARBA" id="ARBA00012513"/>
    </source>
</evidence>
<dbReference type="Gene3D" id="1.10.510.10">
    <property type="entry name" value="Transferase(Phosphotransferase) domain 1"/>
    <property type="match status" value="1"/>
</dbReference>
<dbReference type="GO" id="GO:0005524">
    <property type="term" value="F:ATP binding"/>
    <property type="evidence" value="ECO:0007669"/>
    <property type="project" value="UniProtKB-KW"/>
</dbReference>
<dbReference type="InterPro" id="IPR011009">
    <property type="entry name" value="Kinase-like_dom_sf"/>
</dbReference>
<evidence type="ECO:0000256" key="4">
    <source>
        <dbReference type="ARBA" id="ARBA00022527"/>
    </source>
</evidence>
<keyword evidence="7" id="KW-0418">Kinase</keyword>
<dbReference type="SMART" id="SM00220">
    <property type="entry name" value="S_TKc"/>
    <property type="match status" value="1"/>
</dbReference>
<dbReference type="Pfam" id="PF00069">
    <property type="entry name" value="Pkinase"/>
    <property type="match status" value="1"/>
</dbReference>
<keyword evidence="8" id="KW-0067">ATP-binding</keyword>
<evidence type="ECO:0000256" key="5">
    <source>
        <dbReference type="ARBA" id="ARBA00022679"/>
    </source>
</evidence>
<comment type="catalytic activity">
    <reaction evidence="9">
        <text>L-threonyl-[protein] + ATP = O-phospho-L-threonyl-[protein] + ADP + H(+)</text>
        <dbReference type="Rhea" id="RHEA:46608"/>
        <dbReference type="Rhea" id="RHEA-COMP:11060"/>
        <dbReference type="Rhea" id="RHEA-COMP:11605"/>
        <dbReference type="ChEBI" id="CHEBI:15378"/>
        <dbReference type="ChEBI" id="CHEBI:30013"/>
        <dbReference type="ChEBI" id="CHEBI:30616"/>
        <dbReference type="ChEBI" id="CHEBI:61977"/>
        <dbReference type="ChEBI" id="CHEBI:456216"/>
        <dbReference type="EC" id="2.7.11.1"/>
    </reaction>
</comment>
<dbReference type="InterPro" id="IPR008266">
    <property type="entry name" value="Tyr_kinase_AS"/>
</dbReference>
<dbReference type="InterPro" id="IPR000719">
    <property type="entry name" value="Prot_kinase_dom"/>
</dbReference>
<reference evidence="12 13" key="1">
    <citation type="submission" date="2024-04" db="EMBL/GenBank/DDBJ databases">
        <authorList>
            <person name="Waldvogel A.-M."/>
            <person name="Schoenle A."/>
        </authorList>
    </citation>
    <scope>NUCLEOTIDE SEQUENCE [LARGE SCALE GENOMIC DNA]</scope>
</reference>
<dbReference type="PROSITE" id="PS00109">
    <property type="entry name" value="PROTEIN_KINASE_TYR"/>
    <property type="match status" value="1"/>
</dbReference>
<dbReference type="GO" id="GO:0005737">
    <property type="term" value="C:cytoplasm"/>
    <property type="evidence" value="ECO:0007669"/>
    <property type="project" value="TreeGrafter"/>
</dbReference>